<gene>
    <name evidence="3" type="ORF">AK829_05395</name>
</gene>
<evidence type="ECO:0000313" key="3">
    <source>
        <dbReference type="EMBL" id="AKV58700.1"/>
    </source>
</evidence>
<dbReference type="PATRIC" id="fig|156976.3.peg.1074"/>
<dbReference type="KEGG" id="crie:AK829_05395"/>
<reference evidence="3 4" key="1">
    <citation type="submission" date="2015-08" db="EMBL/GenBank/DDBJ databases">
        <authorList>
            <person name="Babu N.S."/>
            <person name="Beckwith C.J."/>
            <person name="Beseler K.G."/>
            <person name="Brison A."/>
            <person name="Carone J.V."/>
            <person name="Caskin T.P."/>
            <person name="Diamond M."/>
            <person name="Durham M.E."/>
            <person name="Foxe J.M."/>
            <person name="Go M."/>
            <person name="Henderson B.A."/>
            <person name="Jones I.B."/>
            <person name="McGettigan J.A."/>
            <person name="Micheletti S.J."/>
            <person name="Nasrallah M.E."/>
            <person name="Ortiz D."/>
            <person name="Piller C.R."/>
            <person name="Privatt S.R."/>
            <person name="Schneider S.L."/>
            <person name="Sharp S."/>
            <person name="Smith T.C."/>
            <person name="Stanton J.D."/>
            <person name="Ullery H.E."/>
            <person name="Wilson R.J."/>
            <person name="Serrano M.G."/>
            <person name="Buck G."/>
            <person name="Lee V."/>
            <person name="Wang Y."/>
            <person name="Carvalho R."/>
            <person name="Voegtly L."/>
            <person name="Shi R."/>
            <person name="Duckworth R."/>
            <person name="Johnson A."/>
            <person name="Loviza R."/>
            <person name="Walstead R."/>
            <person name="Shah Z."/>
            <person name="Kiflezghi M."/>
            <person name="Wade K."/>
            <person name="Ball S.L."/>
            <person name="Bradley K.W."/>
            <person name="Asai D.J."/>
            <person name="Bowman C.A."/>
            <person name="Russell D.A."/>
            <person name="Pope W.H."/>
            <person name="Jacobs-Sera D."/>
            <person name="Hendrix R.W."/>
            <person name="Hatfull G.F."/>
        </authorList>
    </citation>
    <scope>NUCLEOTIDE SEQUENCE [LARGE SCALE GENOMIC DNA]</scope>
    <source>
        <strain evidence="3 4">PUDD_83A45</strain>
    </source>
</reference>
<organism evidence="3 4">
    <name type="scientific">Corynebacterium riegelii</name>
    <dbReference type="NCBI Taxonomy" id="156976"/>
    <lineage>
        <taxon>Bacteria</taxon>
        <taxon>Bacillati</taxon>
        <taxon>Actinomycetota</taxon>
        <taxon>Actinomycetes</taxon>
        <taxon>Mycobacteriales</taxon>
        <taxon>Corynebacteriaceae</taxon>
        <taxon>Corynebacterium</taxon>
    </lineage>
</organism>
<dbReference type="Pfam" id="PF01381">
    <property type="entry name" value="HTH_3"/>
    <property type="match status" value="1"/>
</dbReference>
<dbReference type="SUPFAM" id="SSF47413">
    <property type="entry name" value="lambda repressor-like DNA-binding domains"/>
    <property type="match status" value="1"/>
</dbReference>
<dbReference type="PANTHER" id="PTHR36924">
    <property type="entry name" value="ANTITOXIN HIGA-1"/>
    <property type="match status" value="1"/>
</dbReference>
<proteinExistence type="predicted"/>
<dbReference type="Proteomes" id="UP000060016">
    <property type="component" value="Chromosome"/>
</dbReference>
<dbReference type="GO" id="GO:0003677">
    <property type="term" value="F:DNA binding"/>
    <property type="evidence" value="ECO:0007669"/>
    <property type="project" value="UniProtKB-KW"/>
</dbReference>
<dbReference type="NCBIfam" id="TIGR02607">
    <property type="entry name" value="antidote_HigA"/>
    <property type="match status" value="1"/>
</dbReference>
<evidence type="ECO:0000313" key="4">
    <source>
        <dbReference type="Proteomes" id="UP000060016"/>
    </source>
</evidence>
<dbReference type="InterPro" id="IPR013430">
    <property type="entry name" value="Toxin_antidote_HigA"/>
</dbReference>
<dbReference type="SMART" id="SM00530">
    <property type="entry name" value="HTH_XRE"/>
    <property type="match status" value="1"/>
</dbReference>
<dbReference type="AlphaFoldDB" id="A0A0K1RBA3"/>
<feature type="domain" description="HTH cro/C1-type" evidence="2">
    <location>
        <begin position="25"/>
        <end position="70"/>
    </location>
</feature>
<dbReference type="PROSITE" id="PS50943">
    <property type="entry name" value="HTH_CROC1"/>
    <property type="match status" value="1"/>
</dbReference>
<name>A0A0K1RBA3_9CORY</name>
<keyword evidence="1" id="KW-0238">DNA-binding</keyword>
<accession>A0A0K1RBA3</accession>
<dbReference type="EMBL" id="CP012342">
    <property type="protein sequence ID" value="AKV58700.1"/>
    <property type="molecule type" value="Genomic_DNA"/>
</dbReference>
<evidence type="ECO:0000259" key="2">
    <source>
        <dbReference type="PROSITE" id="PS50943"/>
    </source>
</evidence>
<evidence type="ECO:0000256" key="1">
    <source>
        <dbReference type="ARBA" id="ARBA00023125"/>
    </source>
</evidence>
<protein>
    <submittedName>
        <fullName evidence="3">XRE family transcriptional regulator</fullName>
    </submittedName>
</protein>
<dbReference type="PANTHER" id="PTHR36924:SF1">
    <property type="entry name" value="ANTITOXIN HIGA-1"/>
    <property type="match status" value="1"/>
</dbReference>
<keyword evidence="4" id="KW-1185">Reference proteome</keyword>
<dbReference type="InterPro" id="IPR001387">
    <property type="entry name" value="Cro/C1-type_HTH"/>
</dbReference>
<sequence>MSEKLFPPVHPGEILLEDFLEGFEITQHKLAVSIGVPPRRINEIVHGKRGITADTALRLGKYFGVEPIFWMNLQNQYEIEVAEDKALAEIERIQPIQAASA</sequence>
<dbReference type="RefSeq" id="WP_052204893.1">
    <property type="nucleotide sequence ID" value="NZ_CP012342.1"/>
</dbReference>
<dbReference type="InterPro" id="IPR010982">
    <property type="entry name" value="Lambda_DNA-bd_dom_sf"/>
</dbReference>
<dbReference type="Gene3D" id="1.10.260.40">
    <property type="entry name" value="lambda repressor-like DNA-binding domains"/>
    <property type="match status" value="1"/>
</dbReference>
<dbReference type="CDD" id="cd00093">
    <property type="entry name" value="HTH_XRE"/>
    <property type="match status" value="1"/>
</dbReference>